<dbReference type="Gene3D" id="3.40.50.300">
    <property type="entry name" value="P-loop containing nucleotide triphosphate hydrolases"/>
    <property type="match status" value="2"/>
</dbReference>
<evidence type="ECO:0000259" key="3">
    <source>
        <dbReference type="Pfam" id="PF21530"/>
    </source>
</evidence>
<dbReference type="AlphaFoldDB" id="A0AAD5Z6V2"/>
<keyword evidence="5" id="KW-1185">Reference proteome</keyword>
<comment type="similarity">
    <text evidence="1">Belongs to the helicase family.</text>
</comment>
<comment type="caution">
    <text evidence="4">The sequence shown here is derived from an EMBL/GenBank/DDBJ whole genome shotgun (WGS) entry which is preliminary data.</text>
</comment>
<keyword evidence="1" id="KW-0234">DNA repair</keyword>
<dbReference type="GO" id="GO:0016787">
    <property type="term" value="F:hydrolase activity"/>
    <property type="evidence" value="ECO:0007669"/>
    <property type="project" value="UniProtKB-KW"/>
</dbReference>
<dbReference type="GO" id="GO:0000723">
    <property type="term" value="P:telomere maintenance"/>
    <property type="evidence" value="ECO:0007669"/>
    <property type="project" value="InterPro"/>
</dbReference>
<dbReference type="FunFam" id="3.40.50.300:FF:002884">
    <property type="entry name" value="ATP-dependent DNA helicase"/>
    <property type="match status" value="1"/>
</dbReference>
<dbReference type="Proteomes" id="UP001210211">
    <property type="component" value="Unassembled WGS sequence"/>
</dbReference>
<organism evidence="4 5">
    <name type="scientific">Rhynchospora tenuis</name>
    <dbReference type="NCBI Taxonomy" id="198213"/>
    <lineage>
        <taxon>Eukaryota</taxon>
        <taxon>Viridiplantae</taxon>
        <taxon>Streptophyta</taxon>
        <taxon>Embryophyta</taxon>
        <taxon>Tracheophyta</taxon>
        <taxon>Spermatophyta</taxon>
        <taxon>Magnoliopsida</taxon>
        <taxon>Liliopsida</taxon>
        <taxon>Poales</taxon>
        <taxon>Cyperaceae</taxon>
        <taxon>Cyperoideae</taxon>
        <taxon>Rhynchosporeae</taxon>
        <taxon>Rhynchospora</taxon>
    </lineage>
</organism>
<proteinExistence type="inferred from homology"/>
<dbReference type="GO" id="GO:0005524">
    <property type="term" value="F:ATP binding"/>
    <property type="evidence" value="ECO:0007669"/>
    <property type="project" value="UniProtKB-KW"/>
</dbReference>
<dbReference type="CDD" id="cd18809">
    <property type="entry name" value="SF1_C_RecD"/>
    <property type="match status" value="1"/>
</dbReference>
<feature type="domain" description="DNA helicase Pif1-like 2B" evidence="3">
    <location>
        <begin position="213"/>
        <end position="256"/>
    </location>
</feature>
<evidence type="ECO:0000259" key="2">
    <source>
        <dbReference type="Pfam" id="PF05970"/>
    </source>
</evidence>
<sequence length="380" mass="43093">MCTVNKQSGIAELLRRATLIIWDEASMSKRQAIEALDRILQDVTDYRQPFGGKIIIFGGDFRQVMPVVRRGTKAQIVDATLPMSPLWSYIKKRKLTRNMRASSDPWFAQFLLNVGDGTEPSIGNDFIRIPDEMIIPYTTEEESIDELIENVFPSLNENGHRTYYVASRAILSTKNEYVDRLNEHMIETYPGEELIYHSVDTTEDDAHGNYPSEFLNSLTSNRLPPHILKLKKGCPIILLRNLDPANGLCNGTRLVCRNFQRNIIDAEIATGGHAGKRIFIPRIPLSPPDDDLFPFRFKRKQFPVRLCFAMTINKAQGQTIPNVGVYLPEPVFSHGQLYVALSRGVSRQNTKLLIKPTANIDPDDGTCTKNVVYREVLRKS</sequence>
<dbReference type="Pfam" id="PF21530">
    <property type="entry name" value="Pif1_2B_dom"/>
    <property type="match status" value="1"/>
</dbReference>
<dbReference type="GO" id="GO:0006310">
    <property type="term" value="P:DNA recombination"/>
    <property type="evidence" value="ECO:0007669"/>
    <property type="project" value="UniProtKB-KW"/>
</dbReference>
<dbReference type="EC" id="5.6.2.3" evidence="1"/>
<evidence type="ECO:0000256" key="1">
    <source>
        <dbReference type="RuleBase" id="RU363044"/>
    </source>
</evidence>
<dbReference type="SUPFAM" id="SSF52540">
    <property type="entry name" value="P-loop containing nucleoside triphosphate hydrolases"/>
    <property type="match status" value="1"/>
</dbReference>
<name>A0AAD5Z6V2_9POAL</name>
<dbReference type="PANTHER" id="PTHR10492:SF94">
    <property type="entry name" value="ATP-DEPENDENT DNA HELICASE"/>
    <property type="match status" value="1"/>
</dbReference>
<evidence type="ECO:0000313" key="4">
    <source>
        <dbReference type="EMBL" id="KAJ3687997.1"/>
    </source>
</evidence>
<dbReference type="Pfam" id="PF05970">
    <property type="entry name" value="PIF1"/>
    <property type="match status" value="1"/>
</dbReference>
<dbReference type="InterPro" id="IPR027417">
    <property type="entry name" value="P-loop_NTPase"/>
</dbReference>
<protein>
    <recommendedName>
        <fullName evidence="1">ATP-dependent DNA helicase</fullName>
        <ecNumber evidence="1">5.6.2.3</ecNumber>
    </recommendedName>
</protein>
<keyword evidence="1" id="KW-0233">DNA recombination</keyword>
<dbReference type="InterPro" id="IPR010285">
    <property type="entry name" value="DNA_helicase_pif1-like_DEAD"/>
</dbReference>
<keyword evidence="1" id="KW-0547">Nucleotide-binding</keyword>
<dbReference type="GO" id="GO:0006281">
    <property type="term" value="P:DNA repair"/>
    <property type="evidence" value="ECO:0007669"/>
    <property type="project" value="UniProtKB-KW"/>
</dbReference>
<evidence type="ECO:0000313" key="5">
    <source>
        <dbReference type="Proteomes" id="UP001210211"/>
    </source>
</evidence>
<comment type="cofactor">
    <cofactor evidence="1">
        <name>Mg(2+)</name>
        <dbReference type="ChEBI" id="CHEBI:18420"/>
    </cofactor>
</comment>
<dbReference type="InterPro" id="IPR049163">
    <property type="entry name" value="Pif1-like_2B_dom"/>
</dbReference>
<dbReference type="PANTHER" id="PTHR10492">
    <property type="match status" value="1"/>
</dbReference>
<gene>
    <name evidence="4" type="ORF">LUZ61_017161</name>
</gene>
<keyword evidence="1" id="KW-0347">Helicase</keyword>
<dbReference type="EMBL" id="JAMRDG010000002">
    <property type="protein sequence ID" value="KAJ3687997.1"/>
    <property type="molecule type" value="Genomic_DNA"/>
</dbReference>
<feature type="domain" description="DNA helicase Pif1-like DEAD-box helicase" evidence="2">
    <location>
        <begin position="1"/>
        <end position="119"/>
    </location>
</feature>
<keyword evidence="1" id="KW-0378">Hydrolase</keyword>
<reference evidence="4 5" key="1">
    <citation type="journal article" date="2022" name="Cell">
        <title>Repeat-based holocentromeres influence genome architecture and karyotype evolution.</title>
        <authorList>
            <person name="Hofstatter P.G."/>
            <person name="Thangavel G."/>
            <person name="Lux T."/>
            <person name="Neumann P."/>
            <person name="Vondrak T."/>
            <person name="Novak P."/>
            <person name="Zhang M."/>
            <person name="Costa L."/>
            <person name="Castellani M."/>
            <person name="Scott A."/>
            <person name="Toegelov H."/>
            <person name="Fuchs J."/>
            <person name="Mata-Sucre Y."/>
            <person name="Dias Y."/>
            <person name="Vanzela A.L.L."/>
            <person name="Huettel B."/>
            <person name="Almeida C.C.S."/>
            <person name="Simkova H."/>
            <person name="Souza G."/>
            <person name="Pedrosa-Harand A."/>
            <person name="Macas J."/>
            <person name="Mayer K.F.X."/>
            <person name="Houben A."/>
            <person name="Marques A."/>
        </authorList>
    </citation>
    <scope>NUCLEOTIDE SEQUENCE [LARGE SCALE GENOMIC DNA]</scope>
    <source>
        <strain evidence="4">RhyTen1mFocal</strain>
    </source>
</reference>
<accession>A0AAD5Z6V2</accession>
<keyword evidence="1" id="KW-0067">ATP-binding</keyword>
<keyword evidence="1" id="KW-0227">DNA damage</keyword>
<comment type="catalytic activity">
    <reaction evidence="1">
        <text>ATP + H2O = ADP + phosphate + H(+)</text>
        <dbReference type="Rhea" id="RHEA:13065"/>
        <dbReference type="ChEBI" id="CHEBI:15377"/>
        <dbReference type="ChEBI" id="CHEBI:15378"/>
        <dbReference type="ChEBI" id="CHEBI:30616"/>
        <dbReference type="ChEBI" id="CHEBI:43474"/>
        <dbReference type="ChEBI" id="CHEBI:456216"/>
        <dbReference type="EC" id="5.6.2.3"/>
    </reaction>
</comment>
<dbReference type="GO" id="GO:0043139">
    <property type="term" value="F:5'-3' DNA helicase activity"/>
    <property type="evidence" value="ECO:0007669"/>
    <property type="project" value="UniProtKB-EC"/>
</dbReference>